<name>A0ABU9DPY6_9BACL</name>
<dbReference type="RefSeq" id="WP_341416932.1">
    <property type="nucleotide sequence ID" value="NZ_JBBPCC010000011.1"/>
</dbReference>
<dbReference type="EMBL" id="JBBPCC010000011">
    <property type="protein sequence ID" value="MEK8129823.1"/>
    <property type="molecule type" value="Genomic_DNA"/>
</dbReference>
<evidence type="ECO:0000313" key="2">
    <source>
        <dbReference type="EMBL" id="MEK8129823.1"/>
    </source>
</evidence>
<reference evidence="2 3" key="1">
    <citation type="submission" date="2024-04" db="EMBL/GenBank/DDBJ databases">
        <title>draft genome sequnece of Paenibacillus filicis.</title>
        <authorList>
            <person name="Kim D.-U."/>
        </authorList>
    </citation>
    <scope>NUCLEOTIDE SEQUENCE [LARGE SCALE GENOMIC DNA]</scope>
    <source>
        <strain evidence="2 3">KACC14197</strain>
    </source>
</reference>
<proteinExistence type="predicted"/>
<keyword evidence="3" id="KW-1185">Reference proteome</keyword>
<accession>A0ABU9DPY6</accession>
<dbReference type="InterPro" id="IPR009875">
    <property type="entry name" value="PilZ_domain"/>
</dbReference>
<dbReference type="SUPFAM" id="SSF141371">
    <property type="entry name" value="PilZ domain-like"/>
    <property type="match status" value="1"/>
</dbReference>
<evidence type="ECO:0000313" key="3">
    <source>
        <dbReference type="Proteomes" id="UP001469365"/>
    </source>
</evidence>
<sequence>MSQDNKRSFFRLALSQPLGAELKIIGAEWIDSTFKQHKAAIVDISAGGARFYTPSPLPEQLGLLAELKFQCLGKELRPYGIIVRAVLPEPGHCEYSLKFSLDDTDTSDLAGTLNQFAIRLRKQTPMSSSSFLTPEEASEFGPLSACLA</sequence>
<comment type="caution">
    <text evidence="2">The sequence shown here is derived from an EMBL/GenBank/DDBJ whole genome shotgun (WGS) entry which is preliminary data.</text>
</comment>
<evidence type="ECO:0000259" key="1">
    <source>
        <dbReference type="Pfam" id="PF07238"/>
    </source>
</evidence>
<gene>
    <name evidence="2" type="ORF">WMW72_18120</name>
</gene>
<dbReference type="Pfam" id="PF07238">
    <property type="entry name" value="PilZ"/>
    <property type="match status" value="1"/>
</dbReference>
<dbReference type="Proteomes" id="UP001469365">
    <property type="component" value="Unassembled WGS sequence"/>
</dbReference>
<organism evidence="2 3">
    <name type="scientific">Paenibacillus filicis</name>
    <dbReference type="NCBI Taxonomy" id="669464"/>
    <lineage>
        <taxon>Bacteria</taxon>
        <taxon>Bacillati</taxon>
        <taxon>Bacillota</taxon>
        <taxon>Bacilli</taxon>
        <taxon>Bacillales</taxon>
        <taxon>Paenibacillaceae</taxon>
        <taxon>Paenibacillus</taxon>
    </lineage>
</organism>
<protein>
    <submittedName>
        <fullName evidence="2">PilZ domain-containing protein</fullName>
    </submittedName>
</protein>
<feature type="domain" description="PilZ" evidence="1">
    <location>
        <begin position="6"/>
        <end position="106"/>
    </location>
</feature>